<comment type="catalytic activity">
    <reaction evidence="11">
        <text>O-phospho-L-threonyl-[protein] + H2O = L-threonyl-[protein] + phosphate</text>
        <dbReference type="Rhea" id="RHEA:47004"/>
        <dbReference type="Rhea" id="RHEA-COMP:11060"/>
        <dbReference type="Rhea" id="RHEA-COMP:11605"/>
        <dbReference type="ChEBI" id="CHEBI:15377"/>
        <dbReference type="ChEBI" id="CHEBI:30013"/>
        <dbReference type="ChEBI" id="CHEBI:43474"/>
        <dbReference type="ChEBI" id="CHEBI:61977"/>
        <dbReference type="EC" id="3.1.3.16"/>
    </reaction>
</comment>
<dbReference type="EMBL" id="JADCNL010000002">
    <property type="protein sequence ID" value="KAG0492242.1"/>
    <property type="molecule type" value="Genomic_DNA"/>
</dbReference>
<evidence type="ECO:0000256" key="4">
    <source>
        <dbReference type="ARBA" id="ARBA00013081"/>
    </source>
</evidence>
<evidence type="ECO:0000256" key="6">
    <source>
        <dbReference type="ARBA" id="ARBA00022801"/>
    </source>
</evidence>
<keyword evidence="6 12" id="KW-0378">Hydrolase</keyword>
<comment type="cofactor">
    <cofactor evidence="1">
        <name>Mn(2+)</name>
        <dbReference type="ChEBI" id="CHEBI:29035"/>
    </cofactor>
</comment>
<dbReference type="SMART" id="SM00331">
    <property type="entry name" value="PP2C_SIG"/>
    <property type="match status" value="1"/>
</dbReference>
<evidence type="ECO:0000256" key="5">
    <source>
        <dbReference type="ARBA" id="ARBA00022723"/>
    </source>
</evidence>
<evidence type="ECO:0000256" key="9">
    <source>
        <dbReference type="ARBA" id="ARBA00023211"/>
    </source>
</evidence>
<keyword evidence="5" id="KW-0479">Metal-binding</keyword>
<feature type="domain" description="PPM-type phosphatase" evidence="13">
    <location>
        <begin position="127"/>
        <end position="375"/>
    </location>
</feature>
<keyword evidence="9" id="KW-0464">Manganese</keyword>
<reference evidence="14 15" key="1">
    <citation type="journal article" date="2020" name="Nat. Food">
        <title>A phased Vanilla planifolia genome enables genetic improvement of flavour and production.</title>
        <authorList>
            <person name="Hasing T."/>
            <person name="Tang H."/>
            <person name="Brym M."/>
            <person name="Khazi F."/>
            <person name="Huang T."/>
            <person name="Chambers A.H."/>
        </authorList>
    </citation>
    <scope>NUCLEOTIDE SEQUENCE [LARGE SCALE GENOMIC DNA]</scope>
    <source>
        <tissue evidence="14">Leaf</tissue>
    </source>
</reference>
<dbReference type="AlphaFoldDB" id="A0A835RUV6"/>
<dbReference type="InterPro" id="IPR015655">
    <property type="entry name" value="PP2C"/>
</dbReference>
<dbReference type="InterPro" id="IPR000222">
    <property type="entry name" value="PP2C_BS"/>
</dbReference>
<gene>
    <name evidence="14" type="ORF">HPP92_005640</name>
</gene>
<comment type="catalytic activity">
    <reaction evidence="10">
        <text>O-phospho-L-seryl-[protein] + H2O = L-seryl-[protein] + phosphate</text>
        <dbReference type="Rhea" id="RHEA:20629"/>
        <dbReference type="Rhea" id="RHEA-COMP:9863"/>
        <dbReference type="Rhea" id="RHEA-COMP:11604"/>
        <dbReference type="ChEBI" id="CHEBI:15377"/>
        <dbReference type="ChEBI" id="CHEBI:29999"/>
        <dbReference type="ChEBI" id="CHEBI:43474"/>
        <dbReference type="ChEBI" id="CHEBI:83421"/>
        <dbReference type="EC" id="3.1.3.16"/>
    </reaction>
</comment>
<dbReference type="Proteomes" id="UP000636800">
    <property type="component" value="Chromosome 2"/>
</dbReference>
<comment type="similarity">
    <text evidence="3 12">Belongs to the PP2C family.</text>
</comment>
<dbReference type="SUPFAM" id="SSF81606">
    <property type="entry name" value="PP2C-like"/>
    <property type="match status" value="1"/>
</dbReference>
<evidence type="ECO:0000256" key="11">
    <source>
        <dbReference type="ARBA" id="ARBA00048336"/>
    </source>
</evidence>
<dbReference type="Gene3D" id="3.60.40.10">
    <property type="entry name" value="PPM-type phosphatase domain"/>
    <property type="match status" value="1"/>
</dbReference>
<dbReference type="InterPro" id="IPR001932">
    <property type="entry name" value="PPM-type_phosphatase-like_dom"/>
</dbReference>
<protein>
    <recommendedName>
        <fullName evidence="4">protein-serine/threonine phosphatase</fullName>
        <ecNumber evidence="4">3.1.3.16</ecNumber>
    </recommendedName>
</protein>
<dbReference type="PROSITE" id="PS01032">
    <property type="entry name" value="PPM_1"/>
    <property type="match status" value="1"/>
</dbReference>
<name>A0A835RUV6_VANPL</name>
<keyword evidence="7" id="KW-0460">Magnesium</keyword>
<keyword evidence="15" id="KW-1185">Reference proteome</keyword>
<dbReference type="SMART" id="SM00332">
    <property type="entry name" value="PP2Cc"/>
    <property type="match status" value="1"/>
</dbReference>
<comment type="cofactor">
    <cofactor evidence="2">
        <name>Mg(2+)</name>
        <dbReference type="ChEBI" id="CHEBI:18420"/>
    </cofactor>
</comment>
<proteinExistence type="inferred from homology"/>
<dbReference type="InterPro" id="IPR036457">
    <property type="entry name" value="PPM-type-like_dom_sf"/>
</dbReference>
<evidence type="ECO:0000256" key="2">
    <source>
        <dbReference type="ARBA" id="ARBA00001946"/>
    </source>
</evidence>
<evidence type="ECO:0000256" key="8">
    <source>
        <dbReference type="ARBA" id="ARBA00022912"/>
    </source>
</evidence>
<organism evidence="14 15">
    <name type="scientific">Vanilla planifolia</name>
    <name type="common">Vanilla</name>
    <dbReference type="NCBI Taxonomy" id="51239"/>
    <lineage>
        <taxon>Eukaryota</taxon>
        <taxon>Viridiplantae</taxon>
        <taxon>Streptophyta</taxon>
        <taxon>Embryophyta</taxon>
        <taxon>Tracheophyta</taxon>
        <taxon>Spermatophyta</taxon>
        <taxon>Magnoliopsida</taxon>
        <taxon>Liliopsida</taxon>
        <taxon>Asparagales</taxon>
        <taxon>Orchidaceae</taxon>
        <taxon>Vanilloideae</taxon>
        <taxon>Vanilleae</taxon>
        <taxon>Vanilla</taxon>
    </lineage>
</organism>
<evidence type="ECO:0000313" key="14">
    <source>
        <dbReference type="EMBL" id="KAG0492242.1"/>
    </source>
</evidence>
<evidence type="ECO:0000256" key="1">
    <source>
        <dbReference type="ARBA" id="ARBA00001936"/>
    </source>
</evidence>
<evidence type="ECO:0000256" key="12">
    <source>
        <dbReference type="RuleBase" id="RU003465"/>
    </source>
</evidence>
<dbReference type="EC" id="3.1.3.16" evidence="4"/>
<dbReference type="PANTHER" id="PTHR47992">
    <property type="entry name" value="PROTEIN PHOSPHATASE"/>
    <property type="match status" value="1"/>
</dbReference>
<accession>A0A835RUV6</accession>
<evidence type="ECO:0000259" key="13">
    <source>
        <dbReference type="PROSITE" id="PS51746"/>
    </source>
</evidence>
<evidence type="ECO:0000256" key="10">
    <source>
        <dbReference type="ARBA" id="ARBA00047761"/>
    </source>
</evidence>
<evidence type="ECO:0000313" key="15">
    <source>
        <dbReference type="Proteomes" id="UP000636800"/>
    </source>
</evidence>
<dbReference type="Pfam" id="PF00481">
    <property type="entry name" value="PP2C"/>
    <property type="match status" value="1"/>
</dbReference>
<dbReference type="FunFam" id="3.60.40.10:FF:000079">
    <property type="entry name" value="Probable protein phosphatase 2C 74"/>
    <property type="match status" value="1"/>
</dbReference>
<evidence type="ECO:0000256" key="7">
    <source>
        <dbReference type="ARBA" id="ARBA00022842"/>
    </source>
</evidence>
<dbReference type="GO" id="GO:0004722">
    <property type="term" value="F:protein serine/threonine phosphatase activity"/>
    <property type="evidence" value="ECO:0007669"/>
    <property type="project" value="UniProtKB-EC"/>
</dbReference>
<evidence type="ECO:0000256" key="3">
    <source>
        <dbReference type="ARBA" id="ARBA00006702"/>
    </source>
</evidence>
<keyword evidence="8 12" id="KW-0904">Protein phosphatase</keyword>
<sequence>MKKHSIMVEQFEFVWTLISILFHLFHVLKKAVSMSLCSNPAAPPQSPLSWKLLAKSPAVGSKKSRNSLKAESLGLKELEEEEAPRRPKRRPAKIVIPPVGVGLGFGEGFNGKEEKSGMREMEVEGSVYSLASRTGTRHTMEDGYGVITDIHGDSKQALFGVFDGHGGRAAVDFVIEKLGKNIISSVEEVNEKEEGSLKLAIKAAYLKTNQEFLSQGVRSGSCAATVLLKNGELHVSNVGDCRVVMSRKGVADALTTDHRPGREDERIRIENLGGFVNCRNGVWRVQDSLAISRAIGDIDMKEWVISEPDTKTFHLNQDCEFLIMASDGLWDKVGNQEAVDMVIKQRNWLQSCRDLVEMSCSRGNRDDITVMVVDLRSFSC</sequence>
<dbReference type="CDD" id="cd00143">
    <property type="entry name" value="PP2Cc"/>
    <property type="match status" value="1"/>
</dbReference>
<dbReference type="GO" id="GO:0046872">
    <property type="term" value="F:metal ion binding"/>
    <property type="evidence" value="ECO:0007669"/>
    <property type="project" value="UniProtKB-KW"/>
</dbReference>
<dbReference type="PROSITE" id="PS51746">
    <property type="entry name" value="PPM_2"/>
    <property type="match status" value="1"/>
</dbReference>
<comment type="caution">
    <text evidence="14">The sequence shown here is derived from an EMBL/GenBank/DDBJ whole genome shotgun (WGS) entry which is preliminary data.</text>
</comment>